<dbReference type="GO" id="GO:0008360">
    <property type="term" value="P:regulation of cell shape"/>
    <property type="evidence" value="ECO:0007669"/>
    <property type="project" value="UniProtKB-KW"/>
</dbReference>
<comment type="caution">
    <text evidence="7">The sequence shown here is derived from an EMBL/GenBank/DDBJ whole genome shotgun (WGS) entry which is preliminary data.</text>
</comment>
<evidence type="ECO:0000313" key="7">
    <source>
        <dbReference type="EMBL" id="RKT78105.1"/>
    </source>
</evidence>
<comment type="similarity">
    <text evidence="1">Belongs to the FemABX family.</text>
</comment>
<keyword evidence="5" id="KW-0012">Acyltransferase</keyword>
<name>A0A495XY70_9MICO</name>
<organism evidence="7 8">
    <name type="scientific">Terracoccus luteus</name>
    <dbReference type="NCBI Taxonomy" id="53356"/>
    <lineage>
        <taxon>Bacteria</taxon>
        <taxon>Bacillati</taxon>
        <taxon>Actinomycetota</taxon>
        <taxon>Actinomycetes</taxon>
        <taxon>Micrococcales</taxon>
        <taxon>Intrasporangiaceae</taxon>
        <taxon>Terracoccus</taxon>
    </lineage>
</organism>
<dbReference type="PANTHER" id="PTHR36174:SF1">
    <property type="entry name" value="LIPID II:GLYCINE GLYCYLTRANSFERASE"/>
    <property type="match status" value="1"/>
</dbReference>
<keyword evidence="3" id="KW-0133">Cell shape</keyword>
<dbReference type="PANTHER" id="PTHR36174">
    <property type="entry name" value="LIPID II:GLYCINE GLYCYLTRANSFERASE"/>
    <property type="match status" value="1"/>
</dbReference>
<dbReference type="Gene3D" id="3.40.630.30">
    <property type="match status" value="2"/>
</dbReference>
<evidence type="ECO:0000256" key="4">
    <source>
        <dbReference type="ARBA" id="ARBA00022984"/>
    </source>
</evidence>
<dbReference type="OrthoDB" id="9793335at2"/>
<gene>
    <name evidence="7" type="ORF">DFJ68_1542</name>
</gene>
<dbReference type="GO" id="GO:0009252">
    <property type="term" value="P:peptidoglycan biosynthetic process"/>
    <property type="evidence" value="ECO:0007669"/>
    <property type="project" value="UniProtKB-KW"/>
</dbReference>
<dbReference type="Pfam" id="PF02388">
    <property type="entry name" value="FemAB"/>
    <property type="match status" value="2"/>
</dbReference>
<evidence type="ECO:0000256" key="3">
    <source>
        <dbReference type="ARBA" id="ARBA00022960"/>
    </source>
</evidence>
<dbReference type="InterPro" id="IPR003447">
    <property type="entry name" value="FEMABX"/>
</dbReference>
<sequence>MTEPITVAPISADQHLAWVRDQRAVSFLQTPAWAQVKTDWRTESVGWFEGERLVGAALVLYRPLPRIGRSLAYVPEGPAIDWSSPRLVEMLRALRDHVRRRKAFVLRLGPPVATHRWHALTIKDGISDPRVGRYDEATPDVVEPEGTAVVDQLRRLGFRHLSADDGFTAGQPEYVFRIPLAGRSEADVLAGMNQLWRRNIKKTEKNGVQVRVGGAQDVAAFHRVYVETAERDRFTPRGREYFERMYAALSAEDPDRIRVYLAEHEGDVLAATVFVRVGEHAWYSYGASTAAKRELQGSTAIQWRMLRDSIAAGASVYDLRGITNTLDTENPHIGLIRFKVGTGGEAVRLVGEWDLPLNPLLYRAFSLYMNRR</sequence>
<dbReference type="InterPro" id="IPR050644">
    <property type="entry name" value="PG_Glycine_Bridge_Synth"/>
</dbReference>
<keyword evidence="6" id="KW-0961">Cell wall biogenesis/degradation</keyword>
<dbReference type="Proteomes" id="UP000278440">
    <property type="component" value="Unassembled WGS sequence"/>
</dbReference>
<evidence type="ECO:0000256" key="1">
    <source>
        <dbReference type="ARBA" id="ARBA00009943"/>
    </source>
</evidence>
<dbReference type="GO" id="GO:0071555">
    <property type="term" value="P:cell wall organization"/>
    <property type="evidence" value="ECO:0007669"/>
    <property type="project" value="UniProtKB-KW"/>
</dbReference>
<dbReference type="GO" id="GO:0016755">
    <property type="term" value="F:aminoacyltransferase activity"/>
    <property type="evidence" value="ECO:0007669"/>
    <property type="project" value="InterPro"/>
</dbReference>
<accession>A0A495XY70</accession>
<keyword evidence="4" id="KW-0573">Peptidoglycan synthesis</keyword>
<dbReference type="RefSeq" id="WP_121032247.1">
    <property type="nucleotide sequence ID" value="NZ_RBXT01000001.1"/>
</dbReference>
<evidence type="ECO:0000256" key="6">
    <source>
        <dbReference type="ARBA" id="ARBA00023316"/>
    </source>
</evidence>
<evidence type="ECO:0000256" key="5">
    <source>
        <dbReference type="ARBA" id="ARBA00023315"/>
    </source>
</evidence>
<dbReference type="InterPro" id="IPR016181">
    <property type="entry name" value="Acyl_CoA_acyltransferase"/>
</dbReference>
<dbReference type="AlphaFoldDB" id="A0A495XY70"/>
<reference evidence="7 8" key="1">
    <citation type="submission" date="2018-10" db="EMBL/GenBank/DDBJ databases">
        <title>Sequencing the genomes of 1000 actinobacteria strains.</title>
        <authorList>
            <person name="Klenk H.-P."/>
        </authorList>
    </citation>
    <scope>NUCLEOTIDE SEQUENCE [LARGE SCALE GENOMIC DNA]</scope>
    <source>
        <strain evidence="7 8">DSM 44267</strain>
    </source>
</reference>
<proteinExistence type="inferred from homology"/>
<dbReference type="EMBL" id="RBXT01000001">
    <property type="protein sequence ID" value="RKT78105.1"/>
    <property type="molecule type" value="Genomic_DNA"/>
</dbReference>
<keyword evidence="2 7" id="KW-0808">Transferase</keyword>
<dbReference type="SUPFAM" id="SSF55729">
    <property type="entry name" value="Acyl-CoA N-acyltransferases (Nat)"/>
    <property type="match status" value="2"/>
</dbReference>
<keyword evidence="8" id="KW-1185">Reference proteome</keyword>
<dbReference type="PROSITE" id="PS51191">
    <property type="entry name" value="FEMABX"/>
    <property type="match status" value="1"/>
</dbReference>
<evidence type="ECO:0000313" key="8">
    <source>
        <dbReference type="Proteomes" id="UP000278440"/>
    </source>
</evidence>
<protein>
    <submittedName>
        <fullName evidence="7">Lipid II:glycine glycyltransferase (Peptidoglycan interpeptide bridge formation enzyme)</fullName>
    </submittedName>
</protein>
<evidence type="ECO:0000256" key="2">
    <source>
        <dbReference type="ARBA" id="ARBA00022679"/>
    </source>
</evidence>